<evidence type="ECO:0000313" key="4">
    <source>
        <dbReference type="Proteomes" id="UP000295087"/>
    </source>
</evidence>
<organism evidence="3 4">
    <name type="scientific">Nocardia ignorata</name>
    <dbReference type="NCBI Taxonomy" id="145285"/>
    <lineage>
        <taxon>Bacteria</taxon>
        <taxon>Bacillati</taxon>
        <taxon>Actinomycetota</taxon>
        <taxon>Actinomycetes</taxon>
        <taxon>Mycobacteriales</taxon>
        <taxon>Nocardiaceae</taxon>
        <taxon>Nocardia</taxon>
    </lineage>
</organism>
<reference evidence="3 4" key="1">
    <citation type="submission" date="2019-03" db="EMBL/GenBank/DDBJ databases">
        <title>Genomic Encyclopedia of Type Strains, Phase IV (KMG-IV): sequencing the most valuable type-strain genomes for metagenomic binning, comparative biology and taxonomic classification.</title>
        <authorList>
            <person name="Goeker M."/>
        </authorList>
    </citation>
    <scope>NUCLEOTIDE SEQUENCE [LARGE SCALE GENOMIC DNA]</scope>
    <source>
        <strain evidence="3 4">DSM 44496</strain>
    </source>
</reference>
<dbReference type="EMBL" id="SNXK01000005">
    <property type="protein sequence ID" value="TDP33178.1"/>
    <property type="molecule type" value="Genomic_DNA"/>
</dbReference>
<feature type="region of interest" description="Disordered" evidence="1">
    <location>
        <begin position="391"/>
        <end position="412"/>
    </location>
</feature>
<accession>A0A4R6P5Q0</accession>
<dbReference type="PANTHER" id="PTHR22674">
    <property type="entry name" value="NTPASE, KAP FAMILY P-LOOP DOMAIN-CONTAINING 1"/>
    <property type="match status" value="1"/>
</dbReference>
<evidence type="ECO:0000256" key="1">
    <source>
        <dbReference type="SAM" id="MobiDB-lite"/>
    </source>
</evidence>
<dbReference type="Pfam" id="PF07693">
    <property type="entry name" value="KAP_NTPase"/>
    <property type="match status" value="1"/>
</dbReference>
<dbReference type="AlphaFoldDB" id="A0A4R6P5Q0"/>
<comment type="caution">
    <text evidence="3">The sequence shown here is derived from an EMBL/GenBank/DDBJ whole genome shotgun (WGS) entry which is preliminary data.</text>
</comment>
<name>A0A4R6P5Q0_NOCIG</name>
<keyword evidence="4" id="KW-1185">Reference proteome</keyword>
<dbReference type="PANTHER" id="PTHR22674:SF6">
    <property type="entry name" value="NTPASE KAP FAMILY P-LOOP DOMAIN-CONTAINING PROTEIN 1"/>
    <property type="match status" value="1"/>
</dbReference>
<evidence type="ECO:0000313" key="3">
    <source>
        <dbReference type="EMBL" id="TDP33178.1"/>
    </source>
</evidence>
<gene>
    <name evidence="3" type="ORF">DFR75_105416</name>
</gene>
<feature type="domain" description="KAP NTPase" evidence="2">
    <location>
        <begin position="21"/>
        <end position="339"/>
    </location>
</feature>
<sequence>MALTCAELRAEGGPEHASPYLCVQFSPWQYEDYDDVKVALMNAILDAIDERVGEDALAQEQVQQLRRRLPRLRRYGRKAARTLLGGTPQLVPLAVQALDQNIDPELAGVMGDSLSAAARAGAERLAEPVEPAVEESVARERVTDVGSFRADFAHLLAELSEVKAIVVFIDDLDRCLPDTVVDTFEAIRLFVNTEKTAFVIAANEEIVQSAIDSRYPELVIEGTGLGAKYLEKMLQLRVSVPQLSPPEADTYMNLLLARLHLEPEQFRKVIDKTRAIRAEGNLHVAFNLGICNQVVDDVPQSLVADLSWAASVSEILGGGLRGSPRQLKRFLNDLMLKHRSAERRGITLERPVLAKLMALEAQYLTDFQKLFGWQVQAQGPIPEFAIAEAAAASDPTPQQPANPVAGPTPRSAMTSLPVRAVLERPHKDSPKALRPRLVVTRQRLRVARSCRRG</sequence>
<proteinExistence type="predicted"/>
<dbReference type="InterPro" id="IPR052754">
    <property type="entry name" value="NTPase_KAP_P-loop"/>
</dbReference>
<dbReference type="Proteomes" id="UP000295087">
    <property type="component" value="Unassembled WGS sequence"/>
</dbReference>
<dbReference type="InterPro" id="IPR011646">
    <property type="entry name" value="KAP_P-loop"/>
</dbReference>
<evidence type="ECO:0000259" key="2">
    <source>
        <dbReference type="Pfam" id="PF07693"/>
    </source>
</evidence>
<protein>
    <submittedName>
        <fullName evidence="3">KAP-like P-loop domain-containing protein</fullName>
    </submittedName>
</protein>